<accession>A0A506UQ42</accession>
<evidence type="ECO:0000256" key="1">
    <source>
        <dbReference type="SAM" id="MobiDB-lite"/>
    </source>
</evidence>
<dbReference type="Proteomes" id="UP000315037">
    <property type="component" value="Unassembled WGS sequence"/>
</dbReference>
<feature type="domain" description="Smr" evidence="2">
    <location>
        <begin position="129"/>
        <end position="209"/>
    </location>
</feature>
<dbReference type="AlphaFoldDB" id="A0A506UQ42"/>
<dbReference type="InterPro" id="IPR036063">
    <property type="entry name" value="Smr_dom_sf"/>
</dbReference>
<dbReference type="Gene3D" id="3.30.1370.110">
    <property type="match status" value="1"/>
</dbReference>
<evidence type="ECO:0000313" key="3">
    <source>
        <dbReference type="EMBL" id="TPW35488.1"/>
    </source>
</evidence>
<dbReference type="EMBL" id="SORZ01000001">
    <property type="protein sequence ID" value="TPW35488.1"/>
    <property type="molecule type" value="Genomic_DNA"/>
</dbReference>
<dbReference type="PANTHER" id="PTHR35562">
    <property type="entry name" value="DNA ENDONUCLEASE SMRA-RELATED"/>
    <property type="match status" value="1"/>
</dbReference>
<name>A0A506UQ42_9PROT</name>
<comment type="caution">
    <text evidence="3">The sequence shown here is derived from an EMBL/GenBank/DDBJ whole genome shotgun (WGS) entry which is preliminary data.</text>
</comment>
<keyword evidence="4" id="KW-1185">Reference proteome</keyword>
<dbReference type="InterPro" id="IPR002625">
    <property type="entry name" value="Smr_dom"/>
</dbReference>
<dbReference type="PROSITE" id="PS50828">
    <property type="entry name" value="SMR"/>
    <property type="match status" value="1"/>
</dbReference>
<dbReference type="Pfam" id="PF01713">
    <property type="entry name" value="Smr"/>
    <property type="match status" value="1"/>
</dbReference>
<organism evidence="3 4">
    <name type="scientific">Oecophyllibacter saccharovorans</name>
    <dbReference type="NCBI Taxonomy" id="2558360"/>
    <lineage>
        <taxon>Bacteria</taxon>
        <taxon>Pseudomonadati</taxon>
        <taxon>Pseudomonadota</taxon>
        <taxon>Alphaproteobacteria</taxon>
        <taxon>Acetobacterales</taxon>
        <taxon>Acetobacteraceae</taxon>
        <taxon>Oecophyllibacter</taxon>
    </lineage>
</organism>
<dbReference type="SUPFAM" id="SSF160443">
    <property type="entry name" value="SMR domain-like"/>
    <property type="match status" value="1"/>
</dbReference>
<gene>
    <name evidence="3" type="ORF">E3202_00410</name>
</gene>
<evidence type="ECO:0000313" key="4">
    <source>
        <dbReference type="Proteomes" id="UP000315037"/>
    </source>
</evidence>
<evidence type="ECO:0000259" key="2">
    <source>
        <dbReference type="PROSITE" id="PS50828"/>
    </source>
</evidence>
<reference evidence="3 4" key="1">
    <citation type="submission" date="2019-03" db="EMBL/GenBank/DDBJ databases">
        <title>The complete genome sequence of Neokomagataea sp. Jb2 NBRC113641.</title>
        <authorList>
            <person name="Chua K.-O."/>
            <person name="Chan K.-G."/>
            <person name="See-Too W.-S."/>
        </authorList>
    </citation>
    <scope>NUCLEOTIDE SEQUENCE [LARGE SCALE GENOMIC DNA]</scope>
    <source>
        <strain evidence="3 4">Jb2</strain>
    </source>
</reference>
<proteinExistence type="predicted"/>
<dbReference type="PANTHER" id="PTHR35562:SF2">
    <property type="entry name" value="DNA ENDONUCLEASE SMRA-RELATED"/>
    <property type="match status" value="1"/>
</dbReference>
<feature type="compositionally biased region" description="Pro residues" evidence="1">
    <location>
        <begin position="32"/>
        <end position="44"/>
    </location>
</feature>
<feature type="region of interest" description="Disordered" evidence="1">
    <location>
        <begin position="1"/>
        <end position="70"/>
    </location>
</feature>
<sequence length="212" mass="23282">MARAPRTLHEEEKALWQAVARTVKPLAGRSPPASPMPESPPASPADPTASAPVRAKPARQSVPLARERPGPVQEADLFRQFLSGGGNAAGPARRPTGAHDLYVGARAPGLDTTQWRRLTRGRMALDGRLDLHGYVVQEAFELFLAFMARARRMNWRCVEIVTGMGSGPEGGAIRRELRHWLQRGEIRPSVLAVVHPHVANQGAVRILLRRKR</sequence>
<protein>
    <submittedName>
        <fullName evidence="3">DNA mismatch repair protein MutS</fullName>
    </submittedName>
</protein>